<dbReference type="PANTHER" id="PTHR43394">
    <property type="entry name" value="ATP-DEPENDENT PERMEASE MDL1, MITOCHONDRIAL"/>
    <property type="match status" value="1"/>
</dbReference>
<evidence type="ECO:0000256" key="3">
    <source>
        <dbReference type="ARBA" id="ARBA00022448"/>
    </source>
</evidence>
<dbReference type="GO" id="GO:0005524">
    <property type="term" value="F:ATP binding"/>
    <property type="evidence" value="ECO:0007669"/>
    <property type="project" value="UniProtKB-KW"/>
</dbReference>
<keyword evidence="22" id="KW-1185">Reference proteome</keyword>
<keyword evidence="5 18" id="KW-0812">Transmembrane</keyword>
<evidence type="ECO:0000256" key="13">
    <source>
        <dbReference type="ARBA" id="ARBA00023128"/>
    </source>
</evidence>
<evidence type="ECO:0000256" key="16">
    <source>
        <dbReference type="ARBA" id="ARBA00041416"/>
    </source>
</evidence>
<evidence type="ECO:0000256" key="8">
    <source>
        <dbReference type="ARBA" id="ARBA00022840"/>
    </source>
</evidence>
<keyword evidence="6" id="KW-0547">Nucleotide-binding</keyword>
<comment type="subcellular location">
    <subcellularLocation>
        <location evidence="1">Mitochondrion inner membrane</location>
        <topology evidence="1">Multi-pass membrane protein</topology>
    </subcellularLocation>
</comment>
<accession>A0AAV7JYG7</accession>
<evidence type="ECO:0000259" key="19">
    <source>
        <dbReference type="PROSITE" id="PS50893"/>
    </source>
</evidence>
<dbReference type="SMART" id="SM00382">
    <property type="entry name" value="AAA"/>
    <property type="match status" value="1"/>
</dbReference>
<dbReference type="GO" id="GO:0015421">
    <property type="term" value="F:ABC-type oligopeptide transporter activity"/>
    <property type="evidence" value="ECO:0007669"/>
    <property type="project" value="TreeGrafter"/>
</dbReference>
<evidence type="ECO:0000256" key="14">
    <source>
        <dbReference type="ARBA" id="ARBA00023136"/>
    </source>
</evidence>
<evidence type="ECO:0000256" key="11">
    <source>
        <dbReference type="ARBA" id="ARBA00022989"/>
    </source>
</evidence>
<feature type="transmembrane region" description="Helical" evidence="18">
    <location>
        <begin position="277"/>
        <end position="297"/>
    </location>
</feature>
<keyword evidence="8 21" id="KW-0067">ATP-binding</keyword>
<evidence type="ECO:0000256" key="5">
    <source>
        <dbReference type="ARBA" id="ARBA00022692"/>
    </source>
</evidence>
<dbReference type="PROSITE" id="PS50929">
    <property type="entry name" value="ABC_TM1F"/>
    <property type="match status" value="1"/>
</dbReference>
<protein>
    <recommendedName>
        <fullName evidence="15">Mitochondrial potassium channel ATP-binding subunit</fullName>
    </recommendedName>
    <alternativeName>
        <fullName evidence="17">ATP-binding cassette sub-family B member 8, mitochondrial</fullName>
    </alternativeName>
    <alternativeName>
        <fullName evidence="16">Mitochondrial sulfonylurea-receptor</fullName>
    </alternativeName>
</protein>
<comment type="similarity">
    <text evidence="2">Belongs to the ABC transporter superfamily. ABCB family. Multidrug resistance exporter (TC 3.A.1.201) subfamily.</text>
</comment>
<feature type="transmembrane region" description="Helical" evidence="18">
    <location>
        <begin position="254"/>
        <end position="271"/>
    </location>
</feature>
<dbReference type="InterPro" id="IPR003593">
    <property type="entry name" value="AAA+_ATPase"/>
</dbReference>
<evidence type="ECO:0000256" key="15">
    <source>
        <dbReference type="ARBA" id="ARBA00040439"/>
    </source>
</evidence>
<feature type="domain" description="ABC transmembrane type-1" evidence="20">
    <location>
        <begin position="127"/>
        <end position="418"/>
    </location>
</feature>
<evidence type="ECO:0000256" key="1">
    <source>
        <dbReference type="ARBA" id="ARBA00004448"/>
    </source>
</evidence>
<evidence type="ECO:0000256" key="2">
    <source>
        <dbReference type="ARBA" id="ARBA00007577"/>
    </source>
</evidence>
<dbReference type="InterPro" id="IPR039421">
    <property type="entry name" value="Type_1_exporter"/>
</dbReference>
<dbReference type="InterPro" id="IPR027417">
    <property type="entry name" value="P-loop_NTPase"/>
</dbReference>
<sequence>MLRIARCYLFTNALKKTLHVKNIISVVNRTPNTRKFTTLFRKVTFPHHQQWKIVFRIFRIFTSQKSKITLSIALTGCYMVIYKRINSSYCFPYKKPTRIEEDSEKNDSKFEWRVFLNFLYPDLFYFIIAVIGSVVVAIVNTYLPVATGNLLDEVMRVNAHAQGVLRDILPLVMGKAIKIAVLYSLQGGLTFLAISALTIMGERMSRRLRTELFKSLIEQDIEFFDNHKTSELVSRLSSDIQDLKSGFKLLIGQGIRNSIQTIGCAINIFLLSKELSLTITASVLLIVFIGSIFGSVLRKWSRQAQAQTSNTLAIADESLSNIRTVRSLGREKFEEEKFEDKLEDVFHLNNRLGLGIAAFQGVSSVVINGLFLVVLAHGGSLIAGNHFSPGNMLSVVVATQTLQRSLGSLSILFGQVIRGWTGGSRVFEYISIKPTIPVSGGVKLKEREIVGIIEFRDVLFGYPTRKEQDILHEFNLTLEPGKVTALWGPSGAGKSTVASLLQRFYDPEEGGIYLDGVNYKYLDATWLRGNVLGVISQEPILFATSVKENIKYGKTNATDEEIVEAAKIANAHDFIANFPDGYDTELGERGLLISAGQKQRIAIARAFLRDPKILILDEATSALDPVSEKLVQDALNKLVKKRTVLVISHRESIVKNADKIVLLSHGKVLKQGTYAEIYWALYEKDIKDIKDKIN</sequence>
<dbReference type="CDD" id="cd18574">
    <property type="entry name" value="ABC_6TM_ABCB8_like"/>
    <property type="match status" value="1"/>
</dbReference>
<dbReference type="SUPFAM" id="SSF52540">
    <property type="entry name" value="P-loop containing nucleoside triphosphate hydrolases"/>
    <property type="match status" value="1"/>
</dbReference>
<keyword evidence="10" id="KW-0630">Potassium</keyword>
<gene>
    <name evidence="21" type="ORF">LOD99_3439</name>
</gene>
<keyword evidence="13" id="KW-0496">Mitochondrion</keyword>
<dbReference type="GO" id="GO:0016887">
    <property type="term" value="F:ATP hydrolysis activity"/>
    <property type="evidence" value="ECO:0007669"/>
    <property type="project" value="InterPro"/>
</dbReference>
<keyword evidence="3" id="KW-0813">Transport</keyword>
<feature type="transmembrane region" description="Helical" evidence="18">
    <location>
        <begin position="179"/>
        <end position="199"/>
    </location>
</feature>
<dbReference type="GO" id="GO:0005743">
    <property type="term" value="C:mitochondrial inner membrane"/>
    <property type="evidence" value="ECO:0007669"/>
    <property type="project" value="UniProtKB-SubCell"/>
</dbReference>
<dbReference type="InterPro" id="IPR003439">
    <property type="entry name" value="ABC_transporter-like_ATP-bd"/>
</dbReference>
<dbReference type="InterPro" id="IPR017871">
    <property type="entry name" value="ABC_transporter-like_CS"/>
</dbReference>
<evidence type="ECO:0000256" key="6">
    <source>
        <dbReference type="ARBA" id="ARBA00022741"/>
    </source>
</evidence>
<keyword evidence="4" id="KW-0633">Potassium transport</keyword>
<keyword evidence="14 18" id="KW-0472">Membrane</keyword>
<keyword evidence="9" id="KW-0809">Transit peptide</keyword>
<evidence type="ECO:0000256" key="17">
    <source>
        <dbReference type="ARBA" id="ARBA00042968"/>
    </source>
</evidence>
<dbReference type="Gene3D" id="1.20.1560.10">
    <property type="entry name" value="ABC transporter type 1, transmembrane domain"/>
    <property type="match status" value="1"/>
</dbReference>
<name>A0AAV7JYG7_9METZ</name>
<dbReference type="Proteomes" id="UP001165289">
    <property type="component" value="Unassembled WGS sequence"/>
</dbReference>
<dbReference type="InterPro" id="IPR011527">
    <property type="entry name" value="ABC1_TM_dom"/>
</dbReference>
<evidence type="ECO:0000256" key="9">
    <source>
        <dbReference type="ARBA" id="ARBA00022946"/>
    </source>
</evidence>
<organism evidence="21 22">
    <name type="scientific">Oopsacas minuta</name>
    <dbReference type="NCBI Taxonomy" id="111878"/>
    <lineage>
        <taxon>Eukaryota</taxon>
        <taxon>Metazoa</taxon>
        <taxon>Porifera</taxon>
        <taxon>Hexactinellida</taxon>
        <taxon>Hexasterophora</taxon>
        <taxon>Lyssacinosida</taxon>
        <taxon>Leucopsacidae</taxon>
        <taxon>Oopsacas</taxon>
    </lineage>
</organism>
<dbReference type="SUPFAM" id="SSF90123">
    <property type="entry name" value="ABC transporter transmembrane region"/>
    <property type="match status" value="1"/>
</dbReference>
<comment type="caution">
    <text evidence="21">The sequence shown here is derived from an EMBL/GenBank/DDBJ whole genome shotgun (WGS) entry which is preliminary data.</text>
</comment>
<keyword evidence="7" id="KW-0999">Mitochondrion inner membrane</keyword>
<evidence type="ECO:0000256" key="7">
    <source>
        <dbReference type="ARBA" id="ARBA00022792"/>
    </source>
</evidence>
<dbReference type="Pfam" id="PF00005">
    <property type="entry name" value="ABC_tran"/>
    <property type="match status" value="1"/>
</dbReference>
<evidence type="ECO:0000256" key="4">
    <source>
        <dbReference type="ARBA" id="ARBA00022538"/>
    </source>
</evidence>
<dbReference type="Gene3D" id="3.40.50.300">
    <property type="entry name" value="P-loop containing nucleotide triphosphate hydrolases"/>
    <property type="match status" value="1"/>
</dbReference>
<keyword evidence="11 18" id="KW-1133">Transmembrane helix</keyword>
<feature type="transmembrane region" description="Helical" evidence="18">
    <location>
        <begin position="352"/>
        <end position="376"/>
    </location>
</feature>
<reference evidence="21 22" key="1">
    <citation type="journal article" date="2023" name="BMC Biol.">
        <title>The compact genome of the sponge Oopsacas minuta (Hexactinellida) is lacking key metazoan core genes.</title>
        <authorList>
            <person name="Santini S."/>
            <person name="Schenkelaars Q."/>
            <person name="Jourda C."/>
            <person name="Duchesne M."/>
            <person name="Belahbib H."/>
            <person name="Rocher C."/>
            <person name="Selva M."/>
            <person name="Riesgo A."/>
            <person name="Vervoort M."/>
            <person name="Leys S.P."/>
            <person name="Kodjabachian L."/>
            <person name="Le Bivic A."/>
            <person name="Borchiellini C."/>
            <person name="Claverie J.M."/>
            <person name="Renard E."/>
        </authorList>
    </citation>
    <scope>NUCLEOTIDE SEQUENCE [LARGE SCALE GENOMIC DNA]</scope>
    <source>
        <strain evidence="21">SPO-2</strain>
    </source>
</reference>
<evidence type="ECO:0000313" key="22">
    <source>
        <dbReference type="Proteomes" id="UP001165289"/>
    </source>
</evidence>
<evidence type="ECO:0000256" key="18">
    <source>
        <dbReference type="SAM" id="Phobius"/>
    </source>
</evidence>
<evidence type="ECO:0000256" key="10">
    <source>
        <dbReference type="ARBA" id="ARBA00022958"/>
    </source>
</evidence>
<dbReference type="EMBL" id="JAKMXF010000266">
    <property type="protein sequence ID" value="KAI6653544.1"/>
    <property type="molecule type" value="Genomic_DNA"/>
</dbReference>
<proteinExistence type="inferred from homology"/>
<dbReference type="FunFam" id="3.40.50.300:FF:000218">
    <property type="entry name" value="Multidrug ABC transporter ATP-binding protein"/>
    <property type="match status" value="1"/>
</dbReference>
<evidence type="ECO:0000313" key="21">
    <source>
        <dbReference type="EMBL" id="KAI6653544.1"/>
    </source>
</evidence>
<dbReference type="GO" id="GO:0006813">
    <property type="term" value="P:potassium ion transport"/>
    <property type="evidence" value="ECO:0007669"/>
    <property type="project" value="UniProtKB-KW"/>
</dbReference>
<feature type="transmembrane region" description="Helical" evidence="18">
    <location>
        <begin position="123"/>
        <end position="143"/>
    </location>
</feature>
<feature type="domain" description="ABC transporter" evidence="19">
    <location>
        <begin position="453"/>
        <end position="690"/>
    </location>
</feature>
<keyword evidence="12" id="KW-0406">Ion transport</keyword>
<dbReference type="PROSITE" id="PS50893">
    <property type="entry name" value="ABC_TRANSPORTER_2"/>
    <property type="match status" value="1"/>
</dbReference>
<evidence type="ECO:0000259" key="20">
    <source>
        <dbReference type="PROSITE" id="PS50929"/>
    </source>
</evidence>
<dbReference type="GO" id="GO:0090374">
    <property type="term" value="P:oligopeptide export from mitochondrion"/>
    <property type="evidence" value="ECO:0007669"/>
    <property type="project" value="TreeGrafter"/>
</dbReference>
<dbReference type="PROSITE" id="PS00211">
    <property type="entry name" value="ABC_TRANSPORTER_1"/>
    <property type="match status" value="1"/>
</dbReference>
<evidence type="ECO:0000256" key="12">
    <source>
        <dbReference type="ARBA" id="ARBA00023065"/>
    </source>
</evidence>
<dbReference type="InterPro" id="IPR036640">
    <property type="entry name" value="ABC1_TM_sf"/>
</dbReference>
<dbReference type="AlphaFoldDB" id="A0AAV7JYG7"/>
<dbReference type="Pfam" id="PF00664">
    <property type="entry name" value="ABC_membrane"/>
    <property type="match status" value="1"/>
</dbReference>
<dbReference type="PANTHER" id="PTHR43394:SF17">
    <property type="entry name" value="MITOCHONDRIAL POTASSIUM CHANNEL ATP-BINDING SUBUNIT"/>
    <property type="match status" value="1"/>
</dbReference>